<dbReference type="Proteomes" id="UP000194260">
    <property type="component" value="Chromosome"/>
</dbReference>
<sequence length="87" mass="9588">MWGNFLGGLADFGKNIFKDFKATDFLNAGGQILGGIGQYKAAKSQGKMARDTFNYNKALMEEERARRKKADDALAAGFRASDYAKEI</sequence>
<name>A0A1X9SW61_9BACT</name>
<dbReference type="STRING" id="1660073.CSUIS_0542"/>
<organism evidence="1 2">
    <name type="scientific">Campylobacter porcelli</name>
    <dbReference type="NCBI Taxonomy" id="1660073"/>
    <lineage>
        <taxon>Bacteria</taxon>
        <taxon>Pseudomonadati</taxon>
        <taxon>Campylobacterota</taxon>
        <taxon>Epsilonproteobacteria</taxon>
        <taxon>Campylobacterales</taxon>
        <taxon>Campylobacteraceae</taxon>
        <taxon>Campylobacter</taxon>
    </lineage>
</organism>
<accession>A0A1X9SW61</accession>
<dbReference type="AlphaFoldDB" id="A0A1X9SW61"/>
<protein>
    <submittedName>
        <fullName evidence="1">Uncharacterized protein</fullName>
    </submittedName>
</protein>
<proteinExistence type="predicted"/>
<evidence type="ECO:0000313" key="1">
    <source>
        <dbReference type="EMBL" id="ARR00369.1"/>
    </source>
</evidence>
<evidence type="ECO:0000313" key="2">
    <source>
        <dbReference type="Proteomes" id="UP000194260"/>
    </source>
</evidence>
<dbReference type="RefSeq" id="WP_086297011.1">
    <property type="nucleotide sequence ID" value="NZ_CP018789.1"/>
</dbReference>
<dbReference type="KEGG" id="camy:CSUIS_0542"/>
<reference evidence="2" key="1">
    <citation type="journal article" date="2017" name="Genome Biol. Evol.">
        <title>Comparative Genomic Analysis Identifies a Campylobacter Clade Deficient in Selenium Metabolism.</title>
        <authorList>
            <person name="Miller W.G."/>
            <person name="Yee E."/>
            <person name="Lopes B.S."/>
            <person name="Chapman M.H."/>
            <person name="Huynh S."/>
            <person name="Bono J.L."/>
            <person name="Parker C.T."/>
            <person name="Strachan N.J.C."/>
            <person name="Forbes K.J."/>
        </authorList>
    </citation>
    <scope>NUCLEOTIDE SEQUENCE [LARGE SCALE GENOMIC DNA]</scope>
    <source>
        <strain evidence="2">RM6137</strain>
    </source>
</reference>
<dbReference type="EMBL" id="CP018789">
    <property type="protein sequence ID" value="ARR00369.1"/>
    <property type="molecule type" value="Genomic_DNA"/>
</dbReference>
<gene>
    <name evidence="1" type="ORF">CSUIS_0542</name>
</gene>